<dbReference type="Gene3D" id="2.40.50.140">
    <property type="entry name" value="Nucleic acid-binding proteins"/>
    <property type="match status" value="1"/>
</dbReference>
<dbReference type="SUPFAM" id="SSF50249">
    <property type="entry name" value="Nucleic acid-binding proteins"/>
    <property type="match status" value="1"/>
</dbReference>
<dbReference type="AlphaFoldDB" id="R0GW25"/>
<dbReference type="GO" id="GO:0006260">
    <property type="term" value="P:DNA replication"/>
    <property type="evidence" value="ECO:0007669"/>
    <property type="project" value="InterPro"/>
</dbReference>
<dbReference type="InterPro" id="IPR012340">
    <property type="entry name" value="NA-bd_OB-fold"/>
</dbReference>
<proteinExistence type="inferred from homology"/>
<evidence type="ECO:0000313" key="5">
    <source>
        <dbReference type="Proteomes" id="UP000029121"/>
    </source>
</evidence>
<evidence type="ECO:0000313" key="4">
    <source>
        <dbReference type="EMBL" id="EOA15373.1"/>
    </source>
</evidence>
<accession>R0GW25</accession>
<dbReference type="Proteomes" id="UP000029121">
    <property type="component" value="Unassembled WGS sequence"/>
</dbReference>
<dbReference type="GO" id="GO:0003677">
    <property type="term" value="F:DNA binding"/>
    <property type="evidence" value="ECO:0007669"/>
    <property type="project" value="InterPro"/>
</dbReference>
<dbReference type="InterPro" id="IPR013970">
    <property type="entry name" value="Rfa2"/>
</dbReference>
<dbReference type="GO" id="GO:0031981">
    <property type="term" value="C:nuclear lumen"/>
    <property type="evidence" value="ECO:0007669"/>
    <property type="project" value="UniProtKB-ARBA"/>
</dbReference>
<protein>
    <recommendedName>
        <fullName evidence="6">Replication protein A 14 kDa subunit B</fullName>
    </recommendedName>
</protein>
<name>R0GW25_9BRAS</name>
<gene>
    <name evidence="4" type="ORF">CARUB_v10006012mg</name>
</gene>
<dbReference type="GO" id="GO:0006310">
    <property type="term" value="P:DNA recombination"/>
    <property type="evidence" value="ECO:0007669"/>
    <property type="project" value="InterPro"/>
</dbReference>
<dbReference type="PANTHER" id="PTHR47058:SF3">
    <property type="entry name" value="REPLICATION PROTEIN A 14 KDA SUBUNIT A-RELATED"/>
    <property type="match status" value="1"/>
</dbReference>
<evidence type="ECO:0000256" key="2">
    <source>
        <dbReference type="ARBA" id="ARBA00009761"/>
    </source>
</evidence>
<dbReference type="STRING" id="81985.R0GW25"/>
<dbReference type="CDD" id="cd04479">
    <property type="entry name" value="RPA3"/>
    <property type="match status" value="1"/>
</dbReference>
<dbReference type="GO" id="GO:0006281">
    <property type="term" value="P:DNA repair"/>
    <property type="evidence" value="ECO:0007669"/>
    <property type="project" value="InterPro"/>
</dbReference>
<organism evidence="4 5">
    <name type="scientific">Capsella rubella</name>
    <dbReference type="NCBI Taxonomy" id="81985"/>
    <lineage>
        <taxon>Eukaryota</taxon>
        <taxon>Viridiplantae</taxon>
        <taxon>Streptophyta</taxon>
        <taxon>Embryophyta</taxon>
        <taxon>Tracheophyta</taxon>
        <taxon>Spermatophyta</taxon>
        <taxon>Magnoliopsida</taxon>
        <taxon>eudicotyledons</taxon>
        <taxon>Gunneridae</taxon>
        <taxon>Pentapetalae</taxon>
        <taxon>rosids</taxon>
        <taxon>malvids</taxon>
        <taxon>Brassicales</taxon>
        <taxon>Brassicaceae</taxon>
        <taxon>Camelineae</taxon>
        <taxon>Capsella</taxon>
    </lineage>
</organism>
<comment type="similarity">
    <text evidence="2">Belongs to the replication factor A protein 3 family.</text>
</comment>
<dbReference type="eggNOG" id="ENOG502S57Y">
    <property type="taxonomic scope" value="Eukaryota"/>
</dbReference>
<evidence type="ECO:0008006" key="6">
    <source>
        <dbReference type="Google" id="ProtNLM"/>
    </source>
</evidence>
<keyword evidence="3" id="KW-0539">Nucleus</keyword>
<dbReference type="Pfam" id="PF08661">
    <property type="entry name" value="Rep_fac-A_3"/>
    <property type="match status" value="1"/>
</dbReference>
<dbReference type="KEGG" id="crb:17880309"/>
<sequence length="132" mass="14688">RRIRVYLPAETHRKLSPASLNSFSGLMDASSPAVFVNGALLRRFIGQKVRAVIQVMRSDIGSVIGKSTDDQQIVVKGSPQLPLTTYLEVIGIAETDNTIRAEVWTNFGDSFDAQNYNELCKLANGEFRHMFI</sequence>
<dbReference type="PANTHER" id="PTHR47058">
    <property type="entry name" value="REPLICATION PROTEIN A 14 KDA SUBUNIT A-RELATED"/>
    <property type="match status" value="1"/>
</dbReference>
<evidence type="ECO:0000256" key="3">
    <source>
        <dbReference type="ARBA" id="ARBA00023242"/>
    </source>
</evidence>
<reference evidence="5" key="1">
    <citation type="journal article" date="2013" name="Nat. Genet.">
        <title>The Capsella rubella genome and the genomic consequences of rapid mating system evolution.</title>
        <authorList>
            <person name="Slotte T."/>
            <person name="Hazzouri K.M."/>
            <person name="Agren J.A."/>
            <person name="Koenig D."/>
            <person name="Maumus F."/>
            <person name="Guo Y.L."/>
            <person name="Steige K."/>
            <person name="Platts A.E."/>
            <person name="Escobar J.S."/>
            <person name="Newman L.K."/>
            <person name="Wang W."/>
            <person name="Mandakova T."/>
            <person name="Vello E."/>
            <person name="Smith L.M."/>
            <person name="Henz S.R."/>
            <person name="Steffen J."/>
            <person name="Takuno S."/>
            <person name="Brandvain Y."/>
            <person name="Coop G."/>
            <person name="Andolfatto P."/>
            <person name="Hu T.T."/>
            <person name="Blanchette M."/>
            <person name="Clark R.M."/>
            <person name="Quesneville H."/>
            <person name="Nordborg M."/>
            <person name="Gaut B.S."/>
            <person name="Lysak M.A."/>
            <person name="Jenkins J."/>
            <person name="Grimwood J."/>
            <person name="Chapman J."/>
            <person name="Prochnik S."/>
            <person name="Shu S."/>
            <person name="Rokhsar D."/>
            <person name="Schmutz J."/>
            <person name="Weigel D."/>
            <person name="Wright S.I."/>
        </authorList>
    </citation>
    <scope>NUCLEOTIDE SEQUENCE [LARGE SCALE GENOMIC DNA]</scope>
    <source>
        <strain evidence="5">cv. Monte Gargano</strain>
    </source>
</reference>
<dbReference type="OrthoDB" id="188186at2759"/>
<keyword evidence="5" id="KW-1185">Reference proteome</keyword>
<comment type="subcellular location">
    <subcellularLocation>
        <location evidence="1">Nucleus</location>
    </subcellularLocation>
</comment>
<feature type="non-terminal residue" evidence="4">
    <location>
        <position position="1"/>
    </location>
</feature>
<dbReference type="EMBL" id="KB870811">
    <property type="protein sequence ID" value="EOA15373.1"/>
    <property type="molecule type" value="Genomic_DNA"/>
</dbReference>
<evidence type="ECO:0000256" key="1">
    <source>
        <dbReference type="ARBA" id="ARBA00004123"/>
    </source>
</evidence>